<protein>
    <recommendedName>
        <fullName evidence="9">C2H2-type domain-containing protein</fullName>
    </recommendedName>
</protein>
<feature type="domain" description="C2H2-type" evidence="9">
    <location>
        <begin position="1377"/>
        <end position="1406"/>
    </location>
</feature>
<evidence type="ECO:0000256" key="8">
    <source>
        <dbReference type="SAM" id="MobiDB-lite"/>
    </source>
</evidence>
<evidence type="ECO:0000256" key="5">
    <source>
        <dbReference type="ARBA" id="ARBA00022833"/>
    </source>
</evidence>
<dbReference type="Proteomes" id="UP001152562">
    <property type="component" value="Unassembled WGS sequence"/>
</dbReference>
<proteinExistence type="predicted"/>
<accession>A0A9P0TK88</accession>
<evidence type="ECO:0000313" key="11">
    <source>
        <dbReference type="Proteomes" id="UP001152562"/>
    </source>
</evidence>
<dbReference type="GO" id="GO:0001228">
    <property type="term" value="F:DNA-binding transcription activator activity, RNA polymerase II-specific"/>
    <property type="evidence" value="ECO:0007669"/>
    <property type="project" value="TreeGrafter"/>
</dbReference>
<dbReference type="PANTHER" id="PTHR24376:SF235">
    <property type="entry name" value="C2H2-TYPE DOMAIN-CONTAINING PROTEIN"/>
    <property type="match status" value="1"/>
</dbReference>
<sequence>MSSDIDIEEHDVLEHPSIKKIFPDLSWIKTEFISLDDEESTVFKNIRIETTSESQCVEEFEQRNDPVQDNEVIILDDVQCPGLGEKNELTLETGIRSRNVDTEPIIVEDEECEDVFETYDPIIHEILDSECSDDNDVKQRSLLTKNTIVLGSNIPNKMIIGSNVPQNVVGCNNPEYSCSNVTKTSFVSEIERDPFSAKVILKDWGYILKKHPFYCDECLILFPTQSALNAHNASEHSLLVAIEEIDVDTHDTQTGDLGQMIQKCPICGYVFKTYRNYLAHIESKHDTNKLQPINDVFNGNCMMCLEKHYKTLNTYCKHISTCHSKVYHTIYSDIEPSKGTARKKTTNVDNTGLSPPNKARKSTAKFDRINIARKSTTKQGEGYKNVALKSTAKHPKNIALKSTSKPTQPRRIAVKSTSSSEREKIATSLQEYYCLECDITFATLISYNIHKIKHNIENDKEENRCDRKIHQTEDFSQFNETKTISEPKDVGDEQKVFIIPKDTIFKCPRCDLHSLSCRTMFFHFLKCTGAKSKVLCDICNRSLRYQDVESHKLQHRLMSTINDIEMTKKALDKLLLVCTECKVGFDSFSINTNHAVECQKKEGILCQKCNLKIAPECIIKHQKIHSSNFDLLVVEFLCGNFNKLNELTENNSLYYCHECKSYDPANHEDYHRTSVCLQKKSFRICRFCGLRFSHESFPGHILGHQNNSFNLNNIKFIDIHTGEVMKPKIPDCNKFAGDSTAKCSIEKRKRESLNEKTVYCEECQEFYYELAYKIHLQYHECPSTNNIDAEIMQKYLTMQSLWNLVYLCQCCNITFDNYDLAVEHSQNHITKNRKTPSEKCTKCTKCNLLFEKQSFERHKNFHNGAEIDKESFCVLSFNFKDLLSESWDNVFKVISDEQKSHILSKSVYHCYRNLRLELNYDGPSTHTLYKCAVCDAIVDKAYLLDHAYNKDVCKNGDKFACTSCELAFVTRESLVEHESHHLPDTKSRIILFNKPKHFSLNVHLIRQSRISNLSNKESESKTSFIFYKCLGCEAGIQNLLNIKIHKCSLRKTYLKCDRCQLKFRPTALKRHMLLHKKMDKFYIVPFKHGNLVLQGKTKLRLYKCKKCKLCTHKRLSAHTCRPENPRKCSSCGLQFSEKSFKKHMEQHAKVPNLTRNNLVIIQYTPDLSPFDNEPPSHETEKSMLDESSNAKPVAHKQKELIEDNPMSRLLYKCTCGILFVKWNQLRDHIRRCSVDFKPTQCKCGLNFHKLSLRDHMYAHLNCSSIKNYLVACVNVGKAAIANARKNWLWYCTVCKTYYNDIKHLNCHFKGNTPGPCERCSICRITMSSYSFQDHMELHKEDNEFSLKQLHKLYLRMIDTDALKAPNRPFNKKCPTLYKCKKCDVNFITSQQLQSHLDEPRHVIEDRIQCNYCHYFFATISLSAHKLNHHYKKKYKRHDFVIQTKETADEEDIDSNKLKINESRKSRAQPTEPRHHDFARTPENIKRAVYKSIGKTALDDLKVLHKCGICHLYFMVKKTIHSHLARHSKTIKRFHSSHSCSICGLEFYTRSLIRHMFVHHKTLNLQVQDFEIRVYTSPFTFTTTRIKASKKQSKKRKILPDRVVPAKKIKCVPSPPKPEAVAASNTHFENASQIFKCAECNVCFTNYVMCYDHTLNHKALDNTEYIGCKLCDFQLLCECLGVHMKSHREGTFNIDELLVKEFQPGEGVPSIKTYLARDSLEANVISTTTNCS</sequence>
<keyword evidence="4 7" id="KW-0863">Zinc-finger</keyword>
<dbReference type="Gene3D" id="3.30.160.60">
    <property type="entry name" value="Classic Zinc Finger"/>
    <property type="match status" value="1"/>
</dbReference>
<gene>
    <name evidence="10" type="ORF">PIBRA_LOCUS9378</name>
</gene>
<keyword evidence="2" id="KW-0479">Metal-binding</keyword>
<reference evidence="10" key="1">
    <citation type="submission" date="2022-05" db="EMBL/GenBank/DDBJ databases">
        <authorList>
            <person name="Okamura Y."/>
        </authorList>
    </citation>
    <scope>NUCLEOTIDE SEQUENCE</scope>
</reference>
<dbReference type="PANTHER" id="PTHR24376">
    <property type="entry name" value="ZINC FINGER PROTEIN"/>
    <property type="match status" value="1"/>
</dbReference>
<feature type="region of interest" description="Disordered" evidence="8">
    <location>
        <begin position="1168"/>
        <end position="1192"/>
    </location>
</feature>
<evidence type="ECO:0000259" key="9">
    <source>
        <dbReference type="PROSITE" id="PS50157"/>
    </source>
</evidence>
<keyword evidence="3" id="KW-0677">Repeat</keyword>
<evidence type="ECO:0000256" key="4">
    <source>
        <dbReference type="ARBA" id="ARBA00022771"/>
    </source>
</evidence>
<feature type="domain" description="C2H2-type" evidence="9">
    <location>
        <begin position="959"/>
        <end position="986"/>
    </location>
</feature>
<feature type="region of interest" description="Disordered" evidence="8">
    <location>
        <begin position="341"/>
        <end position="362"/>
    </location>
</feature>
<feature type="compositionally biased region" description="Basic and acidic residues" evidence="8">
    <location>
        <begin position="1174"/>
        <end position="1184"/>
    </location>
</feature>
<feature type="region of interest" description="Disordered" evidence="8">
    <location>
        <begin position="394"/>
        <end position="420"/>
    </location>
</feature>
<dbReference type="InterPro" id="IPR013087">
    <property type="entry name" value="Znf_C2H2_type"/>
</dbReference>
<name>A0A9P0TK88_PIEBR</name>
<evidence type="ECO:0000256" key="1">
    <source>
        <dbReference type="ARBA" id="ARBA00004123"/>
    </source>
</evidence>
<evidence type="ECO:0000256" key="6">
    <source>
        <dbReference type="ARBA" id="ARBA00023242"/>
    </source>
</evidence>
<dbReference type="GO" id="GO:0005634">
    <property type="term" value="C:nucleus"/>
    <property type="evidence" value="ECO:0007669"/>
    <property type="project" value="UniProtKB-SubCell"/>
</dbReference>
<dbReference type="SMART" id="SM00355">
    <property type="entry name" value="ZnF_C2H2"/>
    <property type="match status" value="20"/>
</dbReference>
<dbReference type="GO" id="GO:0000978">
    <property type="term" value="F:RNA polymerase II cis-regulatory region sequence-specific DNA binding"/>
    <property type="evidence" value="ECO:0007669"/>
    <property type="project" value="TreeGrafter"/>
</dbReference>
<evidence type="ECO:0000256" key="7">
    <source>
        <dbReference type="PROSITE-ProRule" id="PRU00042"/>
    </source>
</evidence>
<evidence type="ECO:0000256" key="2">
    <source>
        <dbReference type="ARBA" id="ARBA00022723"/>
    </source>
</evidence>
<keyword evidence="5" id="KW-0862">Zinc</keyword>
<comment type="caution">
    <text evidence="10">The sequence shown here is derived from an EMBL/GenBank/DDBJ whole genome shotgun (WGS) entry which is preliminary data.</text>
</comment>
<dbReference type="PROSITE" id="PS00028">
    <property type="entry name" value="ZINC_FINGER_C2H2_1"/>
    <property type="match status" value="8"/>
</dbReference>
<evidence type="ECO:0000313" key="10">
    <source>
        <dbReference type="EMBL" id="CAH4033047.1"/>
    </source>
</evidence>
<dbReference type="PROSITE" id="PS50157">
    <property type="entry name" value="ZINC_FINGER_C2H2_2"/>
    <property type="match status" value="2"/>
</dbReference>
<comment type="subcellular location">
    <subcellularLocation>
        <location evidence="1">Nucleus</location>
    </subcellularLocation>
</comment>
<organism evidence="10 11">
    <name type="scientific">Pieris brassicae</name>
    <name type="common">White butterfly</name>
    <name type="synonym">Large white butterfly</name>
    <dbReference type="NCBI Taxonomy" id="7116"/>
    <lineage>
        <taxon>Eukaryota</taxon>
        <taxon>Metazoa</taxon>
        <taxon>Ecdysozoa</taxon>
        <taxon>Arthropoda</taxon>
        <taxon>Hexapoda</taxon>
        <taxon>Insecta</taxon>
        <taxon>Pterygota</taxon>
        <taxon>Neoptera</taxon>
        <taxon>Endopterygota</taxon>
        <taxon>Lepidoptera</taxon>
        <taxon>Glossata</taxon>
        <taxon>Ditrysia</taxon>
        <taxon>Papilionoidea</taxon>
        <taxon>Pieridae</taxon>
        <taxon>Pierinae</taxon>
        <taxon>Pieris</taxon>
    </lineage>
</organism>
<keyword evidence="11" id="KW-1185">Reference proteome</keyword>
<evidence type="ECO:0000256" key="3">
    <source>
        <dbReference type="ARBA" id="ARBA00022737"/>
    </source>
</evidence>
<dbReference type="EMBL" id="CALOZG010000029">
    <property type="protein sequence ID" value="CAH4033047.1"/>
    <property type="molecule type" value="Genomic_DNA"/>
</dbReference>
<keyword evidence="6" id="KW-0539">Nucleus</keyword>
<dbReference type="GO" id="GO:0008270">
    <property type="term" value="F:zinc ion binding"/>
    <property type="evidence" value="ECO:0007669"/>
    <property type="project" value="UniProtKB-KW"/>
</dbReference>